<dbReference type="RefSeq" id="WP_207298090.1">
    <property type="nucleotide sequence ID" value="NZ_CP071448.1"/>
</dbReference>
<dbReference type="Proteomes" id="UP000663440">
    <property type="component" value="Chromosome"/>
</dbReference>
<organism evidence="2 3">
    <name type="scientific">Flavobacterium endoglycinae</name>
    <dbReference type="NCBI Taxonomy" id="2816357"/>
    <lineage>
        <taxon>Bacteria</taxon>
        <taxon>Pseudomonadati</taxon>
        <taxon>Bacteroidota</taxon>
        <taxon>Flavobacteriia</taxon>
        <taxon>Flavobacteriales</taxon>
        <taxon>Flavobacteriaceae</taxon>
        <taxon>Flavobacterium</taxon>
    </lineage>
</organism>
<gene>
    <name evidence="2" type="ORF">J0383_09110</name>
</gene>
<feature type="chain" id="PRO_5046602067" evidence="1">
    <location>
        <begin position="21"/>
        <end position="73"/>
    </location>
</feature>
<protein>
    <submittedName>
        <fullName evidence="2">Uncharacterized protein</fullName>
    </submittedName>
</protein>
<keyword evidence="1" id="KW-0732">Signal</keyword>
<proteinExistence type="predicted"/>
<evidence type="ECO:0000256" key="1">
    <source>
        <dbReference type="SAM" id="SignalP"/>
    </source>
</evidence>
<sequence length="73" mass="7927">MKKLLFTVFAVSSISFTASANQLESTKLEAKIIVFADCKQDQADAEALCLEMGCSPYEAYFYGAGVWGRCMGA</sequence>
<reference evidence="2 3" key="1">
    <citation type="submission" date="2021-03" db="EMBL/GenBank/DDBJ databases">
        <title>Flavobacterium kribbensis sp. nov, an endophytic bacteria, isolated from soybean.</title>
        <authorList>
            <person name="Lee J."/>
            <person name="Seo J."/>
        </authorList>
    </citation>
    <scope>NUCLEOTIDE SEQUENCE [LARGE SCALE GENOMIC DNA]</scope>
    <source>
        <strain evidence="2 3">BB8</strain>
    </source>
</reference>
<keyword evidence="3" id="KW-1185">Reference proteome</keyword>
<name>A0ABX7QIQ3_9FLAO</name>
<evidence type="ECO:0000313" key="3">
    <source>
        <dbReference type="Proteomes" id="UP000663440"/>
    </source>
</evidence>
<feature type="signal peptide" evidence="1">
    <location>
        <begin position="1"/>
        <end position="20"/>
    </location>
</feature>
<evidence type="ECO:0000313" key="2">
    <source>
        <dbReference type="EMBL" id="QSW90951.1"/>
    </source>
</evidence>
<accession>A0ABX7QIQ3</accession>
<dbReference type="EMBL" id="CP071448">
    <property type="protein sequence ID" value="QSW90951.1"/>
    <property type="molecule type" value="Genomic_DNA"/>
</dbReference>